<evidence type="ECO:0000313" key="2">
    <source>
        <dbReference type="Proteomes" id="UP001374584"/>
    </source>
</evidence>
<accession>A0AAN9RJP8</accession>
<proteinExistence type="predicted"/>
<keyword evidence="2" id="KW-1185">Reference proteome</keyword>
<name>A0AAN9RJP8_PHACN</name>
<dbReference type="EMBL" id="JAYMYR010000003">
    <property type="protein sequence ID" value="KAK7374089.1"/>
    <property type="molecule type" value="Genomic_DNA"/>
</dbReference>
<protein>
    <submittedName>
        <fullName evidence="1">Uncharacterized protein</fullName>
    </submittedName>
</protein>
<reference evidence="1 2" key="1">
    <citation type="submission" date="2024-01" db="EMBL/GenBank/DDBJ databases">
        <title>The genomes of 5 underutilized Papilionoideae crops provide insights into root nodulation and disease resistanc.</title>
        <authorList>
            <person name="Jiang F."/>
        </authorList>
    </citation>
    <scope>NUCLEOTIDE SEQUENCE [LARGE SCALE GENOMIC DNA]</scope>
    <source>
        <strain evidence="1">JINMINGXINNONG_FW02</strain>
        <tissue evidence="1">Leaves</tissue>
    </source>
</reference>
<comment type="caution">
    <text evidence="1">The sequence shown here is derived from an EMBL/GenBank/DDBJ whole genome shotgun (WGS) entry which is preliminary data.</text>
</comment>
<organism evidence="1 2">
    <name type="scientific">Phaseolus coccineus</name>
    <name type="common">Scarlet runner bean</name>
    <name type="synonym">Phaseolus multiflorus</name>
    <dbReference type="NCBI Taxonomy" id="3886"/>
    <lineage>
        <taxon>Eukaryota</taxon>
        <taxon>Viridiplantae</taxon>
        <taxon>Streptophyta</taxon>
        <taxon>Embryophyta</taxon>
        <taxon>Tracheophyta</taxon>
        <taxon>Spermatophyta</taxon>
        <taxon>Magnoliopsida</taxon>
        <taxon>eudicotyledons</taxon>
        <taxon>Gunneridae</taxon>
        <taxon>Pentapetalae</taxon>
        <taxon>rosids</taxon>
        <taxon>fabids</taxon>
        <taxon>Fabales</taxon>
        <taxon>Fabaceae</taxon>
        <taxon>Papilionoideae</taxon>
        <taxon>50 kb inversion clade</taxon>
        <taxon>NPAAA clade</taxon>
        <taxon>indigoferoid/millettioid clade</taxon>
        <taxon>Phaseoleae</taxon>
        <taxon>Phaseolus</taxon>
    </lineage>
</organism>
<sequence length="97" mass="11613">MVWFIEYVCILKQSRSRDRGTEGIRVISYKWRREFLSQRNQIFLKTSHSFHCPLPIPFPDCQLDLHEFSNHWSILRFLYCGKQEQRPPLLGFALLAA</sequence>
<evidence type="ECO:0000313" key="1">
    <source>
        <dbReference type="EMBL" id="KAK7374089.1"/>
    </source>
</evidence>
<dbReference type="Proteomes" id="UP001374584">
    <property type="component" value="Unassembled WGS sequence"/>
</dbReference>
<gene>
    <name evidence="1" type="ORF">VNO80_07515</name>
</gene>
<dbReference type="AlphaFoldDB" id="A0AAN9RJP8"/>